<dbReference type="InterPro" id="IPR002156">
    <property type="entry name" value="RNaseH_domain"/>
</dbReference>
<dbReference type="SUPFAM" id="SSF53098">
    <property type="entry name" value="Ribonuclease H-like"/>
    <property type="match status" value="1"/>
</dbReference>
<dbReference type="Pfam" id="PF13456">
    <property type="entry name" value="RVT_3"/>
    <property type="match status" value="1"/>
</dbReference>
<feature type="domain" description="RNase H type-1" evidence="1">
    <location>
        <begin position="41"/>
        <end position="116"/>
    </location>
</feature>
<proteinExistence type="predicted"/>
<sequence>MSMSSMGFLHIQMLYCRRSEALQKPSSTWKAPVDGWHKANRDAALDPSNGHLGVGIVTRDRMGGVLATKCMHMQGHMEPTAAKALAAYHAVRLSKDVGVANLVLEGDAQNVVHGYCKRQ</sequence>
<protein>
    <recommendedName>
        <fullName evidence="1">RNase H type-1 domain-containing protein</fullName>
    </recommendedName>
</protein>
<keyword evidence="3" id="KW-1185">Reference proteome</keyword>
<dbReference type="PANTHER" id="PTHR47074">
    <property type="entry name" value="BNAC02G40300D PROTEIN"/>
    <property type="match status" value="1"/>
</dbReference>
<dbReference type="GO" id="GO:0004523">
    <property type="term" value="F:RNA-DNA hybrid ribonuclease activity"/>
    <property type="evidence" value="ECO:0007669"/>
    <property type="project" value="InterPro"/>
</dbReference>
<evidence type="ECO:0000313" key="3">
    <source>
        <dbReference type="Proteomes" id="UP000327013"/>
    </source>
</evidence>
<gene>
    <name evidence="2" type="ORF">FH972_012550</name>
</gene>
<name>A0A5N6R7A8_9ROSI</name>
<dbReference type="InterPro" id="IPR052929">
    <property type="entry name" value="RNase_H-like_EbsB-rel"/>
</dbReference>
<evidence type="ECO:0000259" key="1">
    <source>
        <dbReference type="Pfam" id="PF13456"/>
    </source>
</evidence>
<dbReference type="OrthoDB" id="1841727at2759"/>
<reference evidence="2 3" key="1">
    <citation type="submission" date="2019-06" db="EMBL/GenBank/DDBJ databases">
        <title>A chromosomal-level reference genome of Carpinus fangiana (Coryloideae, Betulaceae).</title>
        <authorList>
            <person name="Yang X."/>
            <person name="Wang Z."/>
            <person name="Zhang L."/>
            <person name="Hao G."/>
            <person name="Liu J."/>
            <person name="Yang Y."/>
        </authorList>
    </citation>
    <scope>NUCLEOTIDE SEQUENCE [LARGE SCALE GENOMIC DNA]</scope>
    <source>
        <strain evidence="2">Cfa_2016G</strain>
        <tissue evidence="2">Leaf</tissue>
    </source>
</reference>
<dbReference type="GO" id="GO:0003676">
    <property type="term" value="F:nucleic acid binding"/>
    <property type="evidence" value="ECO:0007669"/>
    <property type="project" value="InterPro"/>
</dbReference>
<dbReference type="EMBL" id="CM017325">
    <property type="protein sequence ID" value="KAE8055728.1"/>
    <property type="molecule type" value="Genomic_DNA"/>
</dbReference>
<dbReference type="AlphaFoldDB" id="A0A5N6R7A8"/>
<accession>A0A5N6R7A8</accession>
<organism evidence="2 3">
    <name type="scientific">Carpinus fangiana</name>
    <dbReference type="NCBI Taxonomy" id="176857"/>
    <lineage>
        <taxon>Eukaryota</taxon>
        <taxon>Viridiplantae</taxon>
        <taxon>Streptophyta</taxon>
        <taxon>Embryophyta</taxon>
        <taxon>Tracheophyta</taxon>
        <taxon>Spermatophyta</taxon>
        <taxon>Magnoliopsida</taxon>
        <taxon>eudicotyledons</taxon>
        <taxon>Gunneridae</taxon>
        <taxon>Pentapetalae</taxon>
        <taxon>rosids</taxon>
        <taxon>fabids</taxon>
        <taxon>Fagales</taxon>
        <taxon>Betulaceae</taxon>
        <taxon>Carpinus</taxon>
    </lineage>
</organism>
<evidence type="ECO:0000313" key="2">
    <source>
        <dbReference type="EMBL" id="KAE8055728.1"/>
    </source>
</evidence>
<dbReference type="PANTHER" id="PTHR47074:SF48">
    <property type="entry name" value="POLYNUCLEOTIDYL TRANSFERASE, RIBONUCLEASE H-LIKE SUPERFAMILY PROTEIN"/>
    <property type="match status" value="1"/>
</dbReference>
<dbReference type="Proteomes" id="UP000327013">
    <property type="component" value="Chromosome 5"/>
</dbReference>
<dbReference type="InterPro" id="IPR012337">
    <property type="entry name" value="RNaseH-like_sf"/>
</dbReference>